<dbReference type="SUPFAM" id="SSF48439">
    <property type="entry name" value="Protein prenylyltransferase"/>
    <property type="match status" value="1"/>
</dbReference>
<dbReference type="GO" id="GO:0008318">
    <property type="term" value="F:protein prenyltransferase activity"/>
    <property type="evidence" value="ECO:0007669"/>
    <property type="project" value="InterPro"/>
</dbReference>
<comment type="caution">
    <text evidence="5">The sequence shown here is derived from an EMBL/GenBank/DDBJ whole genome shotgun (WGS) entry which is preliminary data.</text>
</comment>
<feature type="signal peptide" evidence="4">
    <location>
        <begin position="1"/>
        <end position="23"/>
    </location>
</feature>
<dbReference type="Pfam" id="PF13432">
    <property type="entry name" value="TPR_16"/>
    <property type="match status" value="1"/>
</dbReference>
<feature type="repeat" description="TPR" evidence="3">
    <location>
        <begin position="133"/>
        <end position="166"/>
    </location>
</feature>
<keyword evidence="1" id="KW-0677">Repeat</keyword>
<evidence type="ECO:0000256" key="3">
    <source>
        <dbReference type="PROSITE-ProRule" id="PRU00339"/>
    </source>
</evidence>
<dbReference type="InterPro" id="IPR002088">
    <property type="entry name" value="Prenyl_trans_a"/>
</dbReference>
<dbReference type="AlphaFoldDB" id="A0A8J7J1E3"/>
<feature type="repeat" description="TPR" evidence="3">
    <location>
        <begin position="167"/>
        <end position="200"/>
    </location>
</feature>
<evidence type="ECO:0000256" key="2">
    <source>
        <dbReference type="ARBA" id="ARBA00022803"/>
    </source>
</evidence>
<dbReference type="SMART" id="SM00028">
    <property type="entry name" value="TPR"/>
    <property type="match status" value="4"/>
</dbReference>
<dbReference type="Gene3D" id="1.25.40.10">
    <property type="entry name" value="Tetratricopeptide repeat domain"/>
    <property type="match status" value="2"/>
</dbReference>
<dbReference type="PROSITE" id="PS50005">
    <property type="entry name" value="TPR"/>
    <property type="match status" value="2"/>
</dbReference>
<dbReference type="PANTHER" id="PTHR44943:SF4">
    <property type="entry name" value="TPR REPEAT-CONTAINING PROTEIN MJ0798"/>
    <property type="match status" value="1"/>
</dbReference>
<evidence type="ECO:0000313" key="5">
    <source>
        <dbReference type="EMBL" id="MBE9115714.1"/>
    </source>
</evidence>
<dbReference type="Pfam" id="PF01239">
    <property type="entry name" value="PPTA"/>
    <property type="match status" value="1"/>
</dbReference>
<keyword evidence="6" id="KW-1185">Reference proteome</keyword>
<dbReference type="PANTHER" id="PTHR44943">
    <property type="entry name" value="CELLULOSE SYNTHASE OPERON PROTEIN C"/>
    <property type="match status" value="1"/>
</dbReference>
<accession>A0A8J7J1E3</accession>
<evidence type="ECO:0000313" key="6">
    <source>
        <dbReference type="Proteomes" id="UP000654482"/>
    </source>
</evidence>
<sequence>MKRLLTAVMALSGVAFTSTTAFAQEANSFEEWANQCYELSGEPALEACDKAIELNANDATVWTNRGRILYADLGRTEEALESLNRAIAIAPNDSLALYNRCTALAALERYQQAIDSCDRAIAGDGRWGESDPSRAWVNRGVSLRRLGRHNEAIESYDRAIEINPNDALVWNNKGAVLYEVERYADALSAFEEALRLDPNHELARRNRNIVQQRLSGQ</sequence>
<feature type="chain" id="PRO_5035294785" evidence="4">
    <location>
        <begin position="24"/>
        <end position="217"/>
    </location>
</feature>
<dbReference type="InterPro" id="IPR011990">
    <property type="entry name" value="TPR-like_helical_dom_sf"/>
</dbReference>
<proteinExistence type="predicted"/>
<dbReference type="InterPro" id="IPR019734">
    <property type="entry name" value="TPR_rpt"/>
</dbReference>
<evidence type="ECO:0000256" key="4">
    <source>
        <dbReference type="SAM" id="SignalP"/>
    </source>
</evidence>
<dbReference type="RefSeq" id="WP_194028799.1">
    <property type="nucleotide sequence ID" value="NZ_JADEWZ010000008.1"/>
</dbReference>
<protein>
    <submittedName>
        <fullName evidence="5">Tetratricopeptide repeat protein</fullName>
    </submittedName>
</protein>
<keyword evidence="2 3" id="KW-0802">TPR repeat</keyword>
<evidence type="ECO:0000256" key="1">
    <source>
        <dbReference type="ARBA" id="ARBA00022737"/>
    </source>
</evidence>
<dbReference type="Proteomes" id="UP000654482">
    <property type="component" value="Unassembled WGS sequence"/>
</dbReference>
<gene>
    <name evidence="5" type="ORF">IQ249_07390</name>
</gene>
<dbReference type="EMBL" id="JADEWZ010000008">
    <property type="protein sequence ID" value="MBE9115714.1"/>
    <property type="molecule type" value="Genomic_DNA"/>
</dbReference>
<name>A0A8J7J1E3_9CYAN</name>
<keyword evidence="4" id="KW-0732">Signal</keyword>
<reference evidence="5" key="1">
    <citation type="submission" date="2020-10" db="EMBL/GenBank/DDBJ databases">
        <authorList>
            <person name="Castelo-Branco R."/>
            <person name="Eusebio N."/>
            <person name="Adriana R."/>
            <person name="Vieira A."/>
            <person name="Brugerolle De Fraissinette N."/>
            <person name="Rezende De Castro R."/>
            <person name="Schneider M.P."/>
            <person name="Vasconcelos V."/>
            <person name="Leao P.N."/>
        </authorList>
    </citation>
    <scope>NUCLEOTIDE SEQUENCE</scope>
    <source>
        <strain evidence="5">LEGE 07157</strain>
    </source>
</reference>
<dbReference type="PROSITE" id="PS50293">
    <property type="entry name" value="TPR_REGION"/>
    <property type="match status" value="2"/>
</dbReference>
<dbReference type="Pfam" id="PF00515">
    <property type="entry name" value="TPR_1"/>
    <property type="match status" value="2"/>
</dbReference>
<organism evidence="5 6">
    <name type="scientific">Lusitaniella coriacea LEGE 07157</name>
    <dbReference type="NCBI Taxonomy" id="945747"/>
    <lineage>
        <taxon>Bacteria</taxon>
        <taxon>Bacillati</taxon>
        <taxon>Cyanobacteriota</taxon>
        <taxon>Cyanophyceae</taxon>
        <taxon>Spirulinales</taxon>
        <taxon>Lusitaniellaceae</taxon>
        <taxon>Lusitaniella</taxon>
    </lineage>
</organism>
<dbReference type="InterPro" id="IPR051685">
    <property type="entry name" value="Ycf3/AcsC/BcsC/TPR_MFPF"/>
</dbReference>